<evidence type="ECO:0000313" key="2">
    <source>
        <dbReference type="Proteomes" id="UP000475070"/>
    </source>
</evidence>
<accession>A0A6D0V4U5</accession>
<proteinExistence type="predicted"/>
<dbReference type="EMBL" id="WXKQ01000025">
    <property type="protein sequence ID" value="NAG21760.1"/>
    <property type="molecule type" value="Genomic_DNA"/>
</dbReference>
<dbReference type="AlphaFoldDB" id="A0A6D0V4U5"/>
<dbReference type="Proteomes" id="UP000475070">
    <property type="component" value="Unassembled WGS sequence"/>
</dbReference>
<comment type="caution">
    <text evidence="1">The sequence shown here is derived from an EMBL/GenBank/DDBJ whole genome shotgun (WGS) entry which is preliminary data.</text>
</comment>
<dbReference type="RefSeq" id="WP_001403284.1">
    <property type="nucleotide sequence ID" value="NZ_BLEE01000009.1"/>
</dbReference>
<sequence>MKRSELEKDVAFILDAFKEVDYEIPSNRNILKVIFSKLVIVYALQVSFIIVDVFFNSKSGEYHYFDTIVLALGSNAFFSVVFLMSTYDSVCMRLALGDEIINQSVFFKLIEKKIGFYSLFLMSVNTIVGFILILKDESLIGGLGFSWFVTYIISMLTLQTSLSRYMTPAVVSSLSKMKELISASPK</sequence>
<gene>
    <name evidence="1" type="ORF">GUC01_22495</name>
</gene>
<organism evidence="1 2">
    <name type="scientific">Escherichia coli</name>
    <dbReference type="NCBI Taxonomy" id="562"/>
    <lineage>
        <taxon>Bacteria</taxon>
        <taxon>Pseudomonadati</taxon>
        <taxon>Pseudomonadota</taxon>
        <taxon>Gammaproteobacteria</taxon>
        <taxon>Enterobacterales</taxon>
        <taxon>Enterobacteriaceae</taxon>
        <taxon>Escherichia</taxon>
    </lineage>
</organism>
<protein>
    <submittedName>
        <fullName evidence="1">Protein traS</fullName>
    </submittedName>
</protein>
<reference evidence="1 2" key="1">
    <citation type="journal article" date="2019" name="Nat. Med.">
        <title>A library of human gut bacterial isolates paired with longitudinal multiomics data enables mechanistic microbiome research.</title>
        <authorList>
            <person name="Poyet M."/>
            <person name="Groussin M."/>
            <person name="Gibbons S.M."/>
            <person name="Avila-Pacheco J."/>
            <person name="Jiang X."/>
            <person name="Kearney S.M."/>
            <person name="Perrotta A.R."/>
            <person name="Berdy B."/>
            <person name="Zhao S."/>
            <person name="Lieberman T.D."/>
            <person name="Swanson P.K."/>
            <person name="Smith M."/>
            <person name="Roesemann S."/>
            <person name="Alexander J.E."/>
            <person name="Rich S.A."/>
            <person name="Livny J."/>
            <person name="Vlamakis H."/>
            <person name="Clish C."/>
            <person name="Bullock K."/>
            <person name="Deik A."/>
            <person name="Scott J."/>
            <person name="Pierce K.A."/>
            <person name="Xavier R.J."/>
            <person name="Alm E.J."/>
        </authorList>
    </citation>
    <scope>NUCLEOTIDE SEQUENCE [LARGE SCALE GENOMIC DNA]</scope>
    <source>
        <strain evidence="1 2">BIOML-A112</strain>
    </source>
</reference>
<evidence type="ECO:0000313" key="1">
    <source>
        <dbReference type="EMBL" id="NAG21760.1"/>
    </source>
</evidence>
<name>A0A6D0V4U5_ECOLX</name>